<dbReference type="AlphaFoldDB" id="A0A0F9UIU1"/>
<dbReference type="EMBL" id="LAZR01000668">
    <property type="protein sequence ID" value="KKN61156.1"/>
    <property type="molecule type" value="Genomic_DNA"/>
</dbReference>
<evidence type="ECO:0008006" key="2">
    <source>
        <dbReference type="Google" id="ProtNLM"/>
    </source>
</evidence>
<reference evidence="1" key="1">
    <citation type="journal article" date="2015" name="Nature">
        <title>Complex archaea that bridge the gap between prokaryotes and eukaryotes.</title>
        <authorList>
            <person name="Spang A."/>
            <person name="Saw J.H."/>
            <person name="Jorgensen S.L."/>
            <person name="Zaremba-Niedzwiedzka K."/>
            <person name="Martijn J."/>
            <person name="Lind A.E."/>
            <person name="van Eijk R."/>
            <person name="Schleper C."/>
            <person name="Guy L."/>
            <person name="Ettema T.J."/>
        </authorList>
    </citation>
    <scope>NUCLEOTIDE SEQUENCE</scope>
</reference>
<comment type="caution">
    <text evidence="1">The sequence shown here is derived from an EMBL/GenBank/DDBJ whole genome shotgun (WGS) entry which is preliminary data.</text>
</comment>
<accession>A0A0F9UIU1</accession>
<name>A0A0F9UIU1_9ZZZZ</name>
<protein>
    <recommendedName>
        <fullName evidence="2">SpoVT-AbrB domain-containing protein</fullName>
    </recommendedName>
</protein>
<gene>
    <name evidence="1" type="ORF">LCGC14_0524510</name>
</gene>
<proteinExistence type="predicted"/>
<organism evidence="1">
    <name type="scientific">marine sediment metagenome</name>
    <dbReference type="NCBI Taxonomy" id="412755"/>
    <lineage>
        <taxon>unclassified sequences</taxon>
        <taxon>metagenomes</taxon>
        <taxon>ecological metagenomes</taxon>
    </lineage>
</organism>
<sequence length="65" mass="7586">MVLNVIKMNGETTKYYVYETTSGRINIPKNVAKMLNWDHKDDIGVILKTIDGKQGLFLWKREKTK</sequence>
<evidence type="ECO:0000313" key="1">
    <source>
        <dbReference type="EMBL" id="KKN61156.1"/>
    </source>
</evidence>